<dbReference type="AlphaFoldDB" id="A0A834TGS0"/>
<dbReference type="EMBL" id="JAAIUW010000008">
    <property type="protein sequence ID" value="KAF7821565.1"/>
    <property type="molecule type" value="Genomic_DNA"/>
</dbReference>
<proteinExistence type="predicted"/>
<dbReference type="OrthoDB" id="1734412at2759"/>
<dbReference type="GO" id="GO:0003677">
    <property type="term" value="F:DNA binding"/>
    <property type="evidence" value="ECO:0007669"/>
    <property type="project" value="UniProtKB-KW"/>
</dbReference>
<name>A0A834TGS0_9FABA</name>
<sequence length="123" mass="14200">MQWNALVDAYVHQLDLGDRQGGTFISKALDETQQEMRDRFPDKNDLSGFGWDPTSKMWTVEPDVWEKLIETHNLWGLGWNEKEQVLNQPLADVEPLIVPSEEASRGTLIRDSIVATMWHDYIS</sequence>
<dbReference type="Proteomes" id="UP000634136">
    <property type="component" value="Unassembled WGS sequence"/>
</dbReference>
<organism evidence="1 2">
    <name type="scientific">Senna tora</name>
    <dbReference type="NCBI Taxonomy" id="362788"/>
    <lineage>
        <taxon>Eukaryota</taxon>
        <taxon>Viridiplantae</taxon>
        <taxon>Streptophyta</taxon>
        <taxon>Embryophyta</taxon>
        <taxon>Tracheophyta</taxon>
        <taxon>Spermatophyta</taxon>
        <taxon>Magnoliopsida</taxon>
        <taxon>eudicotyledons</taxon>
        <taxon>Gunneridae</taxon>
        <taxon>Pentapetalae</taxon>
        <taxon>rosids</taxon>
        <taxon>fabids</taxon>
        <taxon>Fabales</taxon>
        <taxon>Fabaceae</taxon>
        <taxon>Caesalpinioideae</taxon>
        <taxon>Cassia clade</taxon>
        <taxon>Senna</taxon>
    </lineage>
</organism>
<gene>
    <name evidence="1" type="ORF">G2W53_027020</name>
</gene>
<protein>
    <submittedName>
        <fullName evidence="1">Myb/SANT-like DNA-binding domain protein</fullName>
    </submittedName>
</protein>
<evidence type="ECO:0000313" key="1">
    <source>
        <dbReference type="EMBL" id="KAF7821565.1"/>
    </source>
</evidence>
<accession>A0A834TGS0</accession>
<keyword evidence="2" id="KW-1185">Reference proteome</keyword>
<reference evidence="1" key="1">
    <citation type="submission" date="2020-09" db="EMBL/GenBank/DDBJ databases">
        <title>Genome-Enabled Discovery of Anthraquinone Biosynthesis in Senna tora.</title>
        <authorList>
            <person name="Kang S.-H."/>
            <person name="Pandey R.P."/>
            <person name="Lee C.-M."/>
            <person name="Sim J.-S."/>
            <person name="Jeong J.-T."/>
            <person name="Choi B.-S."/>
            <person name="Jung M."/>
            <person name="Ginzburg D."/>
            <person name="Zhao K."/>
            <person name="Won S.Y."/>
            <person name="Oh T.-J."/>
            <person name="Yu Y."/>
            <person name="Kim N.-H."/>
            <person name="Lee O.R."/>
            <person name="Lee T.-H."/>
            <person name="Bashyal P."/>
            <person name="Kim T.-S."/>
            <person name="Lee W.-H."/>
            <person name="Kawkins C."/>
            <person name="Kim C.-K."/>
            <person name="Kim J.S."/>
            <person name="Ahn B.O."/>
            <person name="Rhee S.Y."/>
            <person name="Sohng J.K."/>
        </authorList>
    </citation>
    <scope>NUCLEOTIDE SEQUENCE</scope>
    <source>
        <tissue evidence="1">Leaf</tissue>
    </source>
</reference>
<evidence type="ECO:0000313" key="2">
    <source>
        <dbReference type="Proteomes" id="UP000634136"/>
    </source>
</evidence>
<keyword evidence="1" id="KW-0238">DNA-binding</keyword>
<comment type="caution">
    <text evidence="1">The sequence shown here is derived from an EMBL/GenBank/DDBJ whole genome shotgun (WGS) entry which is preliminary data.</text>
</comment>